<sequence length="101" mass="11876">MEEHFEGETPYITLDSHTPMANSKPIHNMFMSKHVRKKLKETGYTSNQHMNVMFERSKPLRVGDSYTWKLREMEFNVVVLGKTELFVKGMRVYAYCVGIIE</sequence>
<name>A0AAN0S5U3_9ENTR</name>
<protein>
    <submittedName>
        <fullName evidence="2">Uncharacterized protein</fullName>
    </submittedName>
</protein>
<reference evidence="2 3" key="1">
    <citation type="submission" date="2014-09" db="EMBL/GenBank/DDBJ databases">
        <authorList>
            <person name="Chan K.-G."/>
        </authorList>
    </citation>
    <scope>NUCLEOTIDE SEQUENCE [LARGE SCALE GENOMIC DNA]</scope>
    <source>
        <strain evidence="2 3">M006</strain>
    </source>
</reference>
<accession>A0AAN0S5U3</accession>
<dbReference type="KEGG" id="cem:LH23_14365"/>
<gene>
    <name evidence="2" type="ORF">LH23_14365</name>
</gene>
<dbReference type="AlphaFoldDB" id="A0AAN0S5U3"/>
<feature type="region of interest" description="Disordered" evidence="1">
    <location>
        <begin position="1"/>
        <end position="21"/>
    </location>
</feature>
<evidence type="ECO:0000256" key="1">
    <source>
        <dbReference type="SAM" id="MobiDB-lite"/>
    </source>
</evidence>
<dbReference type="EMBL" id="CP009458">
    <property type="protein sequence ID" value="AIR61789.1"/>
    <property type="molecule type" value="Genomic_DNA"/>
</dbReference>
<evidence type="ECO:0000313" key="2">
    <source>
        <dbReference type="EMBL" id="AIR61789.1"/>
    </source>
</evidence>
<organism evidence="2 3">
    <name type="scientific">Cedecea neteri</name>
    <dbReference type="NCBI Taxonomy" id="158822"/>
    <lineage>
        <taxon>Bacteria</taxon>
        <taxon>Pseudomonadati</taxon>
        <taxon>Pseudomonadota</taxon>
        <taxon>Gammaproteobacteria</taxon>
        <taxon>Enterobacterales</taxon>
        <taxon>Enterobacteriaceae</taxon>
        <taxon>Cedecea</taxon>
    </lineage>
</organism>
<dbReference type="Proteomes" id="UP000029516">
    <property type="component" value="Chromosome"/>
</dbReference>
<proteinExistence type="predicted"/>
<evidence type="ECO:0000313" key="3">
    <source>
        <dbReference type="Proteomes" id="UP000029516"/>
    </source>
</evidence>